<dbReference type="Pfam" id="PF07686">
    <property type="entry name" value="V-set"/>
    <property type="match status" value="1"/>
</dbReference>
<protein>
    <recommendedName>
        <fullName evidence="2">Immunoglobulin domain-containing protein</fullName>
    </recommendedName>
</protein>
<proteinExistence type="predicted"/>
<reference evidence="3" key="1">
    <citation type="submission" date="2025-08" db="UniProtKB">
        <authorList>
            <consortium name="Ensembl"/>
        </authorList>
    </citation>
    <scope>IDENTIFICATION</scope>
</reference>
<evidence type="ECO:0000313" key="3">
    <source>
        <dbReference type="Ensembl" id="ENSCCRP00015084968.1"/>
    </source>
</evidence>
<dbReference type="PANTHER" id="PTHR21063">
    <property type="entry name" value="LFA-3"/>
    <property type="match status" value="1"/>
</dbReference>
<organism evidence="3 4">
    <name type="scientific">Cyprinus carpio</name>
    <name type="common">Common carp</name>
    <dbReference type="NCBI Taxonomy" id="7962"/>
    <lineage>
        <taxon>Eukaryota</taxon>
        <taxon>Metazoa</taxon>
        <taxon>Chordata</taxon>
        <taxon>Craniata</taxon>
        <taxon>Vertebrata</taxon>
        <taxon>Euteleostomi</taxon>
        <taxon>Actinopterygii</taxon>
        <taxon>Neopterygii</taxon>
        <taxon>Teleostei</taxon>
        <taxon>Ostariophysi</taxon>
        <taxon>Cypriniformes</taxon>
        <taxon>Cyprinidae</taxon>
        <taxon>Cyprininae</taxon>
        <taxon>Cyprinus</taxon>
    </lineage>
</organism>
<evidence type="ECO:0000256" key="1">
    <source>
        <dbReference type="SAM" id="Phobius"/>
    </source>
</evidence>
<accession>A0A8C1XU56</accession>
<dbReference type="AlphaFoldDB" id="A0A8C1XU56"/>
<name>A0A8C1XU56_CYPCA</name>
<dbReference type="Gene3D" id="2.60.40.10">
    <property type="entry name" value="Immunoglobulins"/>
    <property type="match status" value="3"/>
</dbReference>
<dbReference type="PANTHER" id="PTHR21063:SF4">
    <property type="entry name" value="CD48 ANTIGEN-RELATED"/>
    <property type="match status" value="1"/>
</dbReference>
<feature type="domain" description="Immunoglobulin" evidence="2">
    <location>
        <begin position="1"/>
        <end position="93"/>
    </location>
</feature>
<dbReference type="InterPro" id="IPR013783">
    <property type="entry name" value="Ig-like_fold"/>
</dbReference>
<dbReference type="InterPro" id="IPR013106">
    <property type="entry name" value="Ig_V-set"/>
</dbReference>
<dbReference type="SUPFAM" id="SSF48726">
    <property type="entry name" value="Immunoglobulin"/>
    <property type="match status" value="3"/>
</dbReference>
<dbReference type="InterPro" id="IPR003599">
    <property type="entry name" value="Ig_sub"/>
</dbReference>
<sequence>MEGDSLTLNPDLNQTQGFKVIQWCFGDISPVIAEIYANETSYPNDEIFRDRLQLNQTGSLSIKNTRTTDSGLYKLEVQHNSGASYMTFSVTVYGVFCAETDEVKSVSVMEGDAVTLNPDLTQIKGIVLLLWRFGDKGSTVAQIDGNEILYEDDEIFIDRLQLDQSGSLTIKNTRTKHTGLYEAEISHNTGTSYIRFSVTVYESPPEDSYRAEMKSVPVTEGDPVALRVPQLYGDELIVWRFGDEGKLIAKHDIEAKSSSFYDETDERFRNRLELDPQTGSLIITNTKSTDSGLYIVKISSNKQTSYQKYFVTISVPGLSPAAVAGIVVVLLVIAAAAAAAGVLFYRRRTSELKHQKSKISECHNETSEISEKLKRMSEISEELKQMTEDCEKELPEISEHHQTCKYYSWYSISLAIILNRPFEIYQHHCSLRDAPFHQFG</sequence>
<keyword evidence="1" id="KW-0472">Membrane</keyword>
<feature type="domain" description="Immunoglobulin" evidence="2">
    <location>
        <begin position="213"/>
        <end position="316"/>
    </location>
</feature>
<dbReference type="InterPro" id="IPR036179">
    <property type="entry name" value="Ig-like_dom_sf"/>
</dbReference>
<evidence type="ECO:0000259" key="2">
    <source>
        <dbReference type="SMART" id="SM00409"/>
    </source>
</evidence>
<keyword evidence="1" id="KW-1133">Transmembrane helix</keyword>
<evidence type="ECO:0000313" key="4">
    <source>
        <dbReference type="Proteomes" id="UP000694700"/>
    </source>
</evidence>
<dbReference type="Proteomes" id="UP000694700">
    <property type="component" value="Unplaced"/>
</dbReference>
<dbReference type="Ensembl" id="ENSCCRT00015087733.1">
    <property type="protein sequence ID" value="ENSCCRP00015084968.1"/>
    <property type="gene ID" value="ENSCCRG00015034284.1"/>
</dbReference>
<feature type="domain" description="Immunoglobulin" evidence="2">
    <location>
        <begin position="103"/>
        <end position="201"/>
    </location>
</feature>
<feature type="transmembrane region" description="Helical" evidence="1">
    <location>
        <begin position="321"/>
        <end position="345"/>
    </location>
</feature>
<keyword evidence="1" id="KW-0812">Transmembrane</keyword>
<dbReference type="SMART" id="SM00409">
    <property type="entry name" value="IG"/>
    <property type="match status" value="3"/>
</dbReference>